<reference evidence="2" key="1">
    <citation type="submission" date="2024-07" db="EMBL/GenBank/DDBJ databases">
        <authorList>
            <person name="Yu S.T."/>
        </authorList>
    </citation>
    <scope>NUCLEOTIDE SEQUENCE</scope>
    <source>
        <strain evidence="2">R41</strain>
    </source>
</reference>
<evidence type="ECO:0000256" key="1">
    <source>
        <dbReference type="SAM" id="Phobius"/>
    </source>
</evidence>
<organism evidence="2">
    <name type="scientific">Streptomyces sp. R41</name>
    <dbReference type="NCBI Taxonomy" id="3238632"/>
    <lineage>
        <taxon>Bacteria</taxon>
        <taxon>Bacillati</taxon>
        <taxon>Actinomycetota</taxon>
        <taxon>Actinomycetes</taxon>
        <taxon>Kitasatosporales</taxon>
        <taxon>Streptomycetaceae</taxon>
        <taxon>Streptomyces</taxon>
    </lineage>
</organism>
<feature type="transmembrane region" description="Helical" evidence="1">
    <location>
        <begin position="12"/>
        <end position="36"/>
    </location>
</feature>
<evidence type="ECO:0000313" key="2">
    <source>
        <dbReference type="EMBL" id="XDQ55862.1"/>
    </source>
</evidence>
<dbReference type="EMBL" id="CP163443">
    <property type="protein sequence ID" value="XDQ55862.1"/>
    <property type="molecule type" value="Genomic_DNA"/>
</dbReference>
<name>A0AB39RKV4_9ACTN</name>
<keyword evidence="1" id="KW-0812">Transmembrane</keyword>
<dbReference type="RefSeq" id="WP_369248993.1">
    <property type="nucleotide sequence ID" value="NZ_CP163443.1"/>
</dbReference>
<keyword evidence="1" id="KW-0472">Membrane</keyword>
<dbReference type="AlphaFoldDB" id="A0AB39RKV4"/>
<sequence length="99" mass="10868">MERRPRRHDGLFAVLVGLFDVLLLFVLGYGLVVAGISFGAPDQYEVQRTADEQHGILVFSAWLAGGGFVLAAVLRLWKTGVVHLLLIGAPLLAYLAWQH</sequence>
<keyword evidence="1" id="KW-1133">Transmembrane helix</keyword>
<accession>A0AB39RKV4</accession>
<feature type="transmembrane region" description="Helical" evidence="1">
    <location>
        <begin position="56"/>
        <end position="74"/>
    </location>
</feature>
<gene>
    <name evidence="2" type="ORF">AB5J53_31445</name>
</gene>
<protein>
    <submittedName>
        <fullName evidence="2">Uncharacterized protein</fullName>
    </submittedName>
</protein>
<feature type="transmembrane region" description="Helical" evidence="1">
    <location>
        <begin position="81"/>
        <end position="97"/>
    </location>
</feature>
<proteinExistence type="predicted"/>